<evidence type="ECO:0000313" key="1">
    <source>
        <dbReference type="EMBL" id="WZW98951.1"/>
    </source>
</evidence>
<protein>
    <recommendedName>
        <fullName evidence="3">Molybdopterin oxidoreductase</fullName>
    </recommendedName>
</protein>
<sequence length="115" mass="11847">MESTNVFLQGVRTVTGAGLDAPAPANPPLTHTVAGGSTAQALYFRGGNSTDELVLAVLLKDGEPMRYFPIGAKADTHVPLRVVEDVMGDSVLELQLAAPAGVSGAVVVDLGLVEY</sequence>
<reference evidence="1 2" key="1">
    <citation type="journal article" date="2023" name="Environ Microbiome">
        <title>A coral-associated actinobacterium mitigates coral bleaching under heat stress.</title>
        <authorList>
            <person name="Li J."/>
            <person name="Zou Y."/>
            <person name="Li Q."/>
            <person name="Zhang J."/>
            <person name="Bourne D.G."/>
            <person name="Lyu Y."/>
            <person name="Liu C."/>
            <person name="Zhang S."/>
        </authorList>
    </citation>
    <scope>NUCLEOTIDE SEQUENCE [LARGE SCALE GENOMIC DNA]</scope>
    <source>
        <strain evidence="1 2">SCSIO 13291</strain>
    </source>
</reference>
<keyword evidence="2" id="KW-1185">Reference proteome</keyword>
<evidence type="ECO:0008006" key="3">
    <source>
        <dbReference type="Google" id="ProtNLM"/>
    </source>
</evidence>
<evidence type="ECO:0000313" key="2">
    <source>
        <dbReference type="Proteomes" id="UP001434337"/>
    </source>
</evidence>
<organism evidence="1 2">
    <name type="scientific">Propioniciclava soli</name>
    <dbReference type="NCBI Taxonomy" id="2775081"/>
    <lineage>
        <taxon>Bacteria</taxon>
        <taxon>Bacillati</taxon>
        <taxon>Actinomycetota</taxon>
        <taxon>Actinomycetes</taxon>
        <taxon>Propionibacteriales</taxon>
        <taxon>Propionibacteriaceae</taxon>
        <taxon>Propioniciclava</taxon>
    </lineage>
</organism>
<name>A0ABZ3C9T5_9ACTN</name>
<dbReference type="EMBL" id="CP115965">
    <property type="protein sequence ID" value="WZW98951.1"/>
    <property type="molecule type" value="Genomic_DNA"/>
</dbReference>
<gene>
    <name evidence="1" type="ORF">PCC79_01700</name>
</gene>
<dbReference type="RefSeq" id="WP_232548825.1">
    <property type="nucleotide sequence ID" value="NZ_CP115965.1"/>
</dbReference>
<accession>A0ABZ3C9T5</accession>
<dbReference type="Proteomes" id="UP001434337">
    <property type="component" value="Chromosome"/>
</dbReference>
<proteinExistence type="predicted"/>